<protein>
    <submittedName>
        <fullName evidence="1">Uncharacterized protein</fullName>
    </submittedName>
</protein>
<reference evidence="1 2" key="1">
    <citation type="submission" date="2024-07" db="EMBL/GenBank/DDBJ databases">
        <title>Section-level genome sequencing and comparative genomics of Aspergillus sections Usti and Cavernicolus.</title>
        <authorList>
            <consortium name="Lawrence Berkeley National Laboratory"/>
            <person name="Nybo J.L."/>
            <person name="Vesth T.C."/>
            <person name="Theobald S."/>
            <person name="Frisvad J.C."/>
            <person name="Larsen T.O."/>
            <person name="Kjaerboelling I."/>
            <person name="Rothschild-Mancinelli K."/>
            <person name="Lyhne E.K."/>
            <person name="Kogle M.E."/>
            <person name="Barry K."/>
            <person name="Clum A."/>
            <person name="Na H."/>
            <person name="Ledsgaard L."/>
            <person name="Lin J."/>
            <person name="Lipzen A."/>
            <person name="Kuo A."/>
            <person name="Riley R."/>
            <person name="Mondo S."/>
            <person name="Labutti K."/>
            <person name="Haridas S."/>
            <person name="Pangalinan J."/>
            <person name="Salamov A.A."/>
            <person name="Simmons B.A."/>
            <person name="Magnuson J.K."/>
            <person name="Chen J."/>
            <person name="Drula E."/>
            <person name="Henrissat B."/>
            <person name="Wiebenga A."/>
            <person name="Lubbers R.J."/>
            <person name="Gomes A.C."/>
            <person name="Makela M.R."/>
            <person name="Stajich J."/>
            <person name="Grigoriev I.V."/>
            <person name="Mortensen U.H."/>
            <person name="De Vries R.P."/>
            <person name="Baker S.E."/>
            <person name="Andersen M.R."/>
        </authorList>
    </citation>
    <scope>NUCLEOTIDE SEQUENCE [LARGE SCALE GENOMIC DNA]</scope>
    <source>
        <strain evidence="1 2">CBS 209.92</strain>
    </source>
</reference>
<sequence>MGYKFSVTIIQRNLPGFISECGPDKSLTTRLFFAIASPLAMAQLQELLGSMRQNNYILPVPELDSGSGLIAYIRTRLHLIDLQDSYQAFTDSETIPRITSERFPLLDPDALEYRQFGKSIVYFLSSRGEFEILNTMHVNFPSSQYKMLTSSLESNGYRIVAASFKSVPNKWLEF</sequence>
<dbReference type="Proteomes" id="UP001610563">
    <property type="component" value="Unassembled WGS sequence"/>
</dbReference>
<comment type="caution">
    <text evidence="1">The sequence shown here is derived from an EMBL/GenBank/DDBJ whole genome shotgun (WGS) entry which is preliminary data.</text>
</comment>
<proteinExistence type="predicted"/>
<name>A0ABR4FI97_9EURO</name>
<organism evidence="1 2">
    <name type="scientific">Aspergillus keveii</name>
    <dbReference type="NCBI Taxonomy" id="714993"/>
    <lineage>
        <taxon>Eukaryota</taxon>
        <taxon>Fungi</taxon>
        <taxon>Dikarya</taxon>
        <taxon>Ascomycota</taxon>
        <taxon>Pezizomycotina</taxon>
        <taxon>Eurotiomycetes</taxon>
        <taxon>Eurotiomycetidae</taxon>
        <taxon>Eurotiales</taxon>
        <taxon>Aspergillaceae</taxon>
        <taxon>Aspergillus</taxon>
        <taxon>Aspergillus subgen. Nidulantes</taxon>
    </lineage>
</organism>
<keyword evidence="2" id="KW-1185">Reference proteome</keyword>
<accession>A0ABR4FI97</accession>
<gene>
    <name evidence="1" type="ORF">BJX66DRAFT_330924</name>
</gene>
<evidence type="ECO:0000313" key="1">
    <source>
        <dbReference type="EMBL" id="KAL2782964.1"/>
    </source>
</evidence>
<evidence type="ECO:0000313" key="2">
    <source>
        <dbReference type="Proteomes" id="UP001610563"/>
    </source>
</evidence>
<dbReference type="EMBL" id="JBFTWV010000290">
    <property type="protein sequence ID" value="KAL2782964.1"/>
    <property type="molecule type" value="Genomic_DNA"/>
</dbReference>